<dbReference type="AlphaFoldDB" id="A8ZTK7"/>
<name>A8ZTK7_DESOH</name>
<evidence type="ECO:0000313" key="3">
    <source>
        <dbReference type="Proteomes" id="UP000008561"/>
    </source>
</evidence>
<dbReference type="OrthoDB" id="9803687at2"/>
<protein>
    <recommendedName>
        <fullName evidence="1">Methylene-tetrahydrofolate reductase C-terminal-like domain-containing protein</fullName>
    </recommendedName>
</protein>
<evidence type="ECO:0000259" key="1">
    <source>
        <dbReference type="Pfam" id="PF12225"/>
    </source>
</evidence>
<dbReference type="PANTHER" id="PTHR38755">
    <property type="entry name" value="5,10-METHYLENETETRAHYDROFOLATE REDUCTASE"/>
    <property type="match status" value="1"/>
</dbReference>
<dbReference type="Pfam" id="PF12225">
    <property type="entry name" value="DUF5981"/>
    <property type="match status" value="1"/>
</dbReference>
<dbReference type="HOGENOM" id="CLU_107569_0_0_7"/>
<keyword evidence="3" id="KW-1185">Reference proteome</keyword>
<dbReference type="eggNOG" id="COG4656">
    <property type="taxonomic scope" value="Bacteria"/>
</dbReference>
<dbReference type="InterPro" id="IPR022026">
    <property type="entry name" value="DUF5981"/>
</dbReference>
<dbReference type="STRING" id="96561.Dole_0461"/>
<reference evidence="2 3" key="1">
    <citation type="submission" date="2007-10" db="EMBL/GenBank/DDBJ databases">
        <title>Complete sequence of Desulfococcus oleovorans Hxd3.</title>
        <authorList>
            <consortium name="US DOE Joint Genome Institute"/>
            <person name="Copeland A."/>
            <person name="Lucas S."/>
            <person name="Lapidus A."/>
            <person name="Barry K."/>
            <person name="Glavina del Rio T."/>
            <person name="Dalin E."/>
            <person name="Tice H."/>
            <person name="Pitluck S."/>
            <person name="Kiss H."/>
            <person name="Brettin T."/>
            <person name="Bruce D."/>
            <person name="Detter J.C."/>
            <person name="Han C."/>
            <person name="Schmutz J."/>
            <person name="Larimer F."/>
            <person name="Land M."/>
            <person name="Hauser L."/>
            <person name="Kyrpides N."/>
            <person name="Kim E."/>
            <person name="Wawrik B."/>
            <person name="Richardson P."/>
        </authorList>
    </citation>
    <scope>NUCLEOTIDE SEQUENCE [LARGE SCALE GENOMIC DNA]</scope>
    <source>
        <strain evidence="3">DSM 6200 / JCM 39069 / Hxd3</strain>
    </source>
</reference>
<gene>
    <name evidence="2" type="ordered locus">Dole_0461</name>
</gene>
<accession>A8ZTK7</accession>
<dbReference type="EMBL" id="CP000859">
    <property type="protein sequence ID" value="ABW66271.1"/>
    <property type="molecule type" value="Genomic_DNA"/>
</dbReference>
<dbReference type="PANTHER" id="PTHR38755:SF1">
    <property type="entry name" value="METHYLENE-TETRAHYDROFOLATE REDUCTASE C-TERMINAL DOMAIN-CONTAINING PROTEIN"/>
    <property type="match status" value="1"/>
</dbReference>
<proteinExistence type="predicted"/>
<feature type="domain" description="Methylene-tetrahydrofolate reductase C-terminal-like" evidence="1">
    <location>
        <begin position="111"/>
        <end position="205"/>
    </location>
</feature>
<sequence>MVKAKRKPLEEIADCVKGYTKILNIGCGGCVSVCMAGGQREVNTTNAELTLLFQEKEITSRIDGYTVERQCNAALLEELDDLVVRYDCLVSMACGAGVQMLAERYPSKPVFPAQNTIAIGVDREMGIYEERCRACGFCVLAYTGGICPVTRCSKGLFNGPCGGTNNGKCEISNDVSCAWNDIYNRLKQQNRLNDILRIQAAMEWQNTTPRTFVQTGYEHRYAKEEA</sequence>
<dbReference type="RefSeq" id="WP_012173890.1">
    <property type="nucleotide sequence ID" value="NC_009943.1"/>
</dbReference>
<evidence type="ECO:0000313" key="2">
    <source>
        <dbReference type="EMBL" id="ABW66271.1"/>
    </source>
</evidence>
<dbReference type="KEGG" id="dol:Dole_0461"/>
<dbReference type="Proteomes" id="UP000008561">
    <property type="component" value="Chromosome"/>
</dbReference>
<organism evidence="2 3">
    <name type="scientific">Desulfosudis oleivorans (strain DSM 6200 / JCM 39069 / Hxd3)</name>
    <name type="common">Desulfococcus oleovorans</name>
    <dbReference type="NCBI Taxonomy" id="96561"/>
    <lineage>
        <taxon>Bacteria</taxon>
        <taxon>Pseudomonadati</taxon>
        <taxon>Thermodesulfobacteriota</taxon>
        <taxon>Desulfobacteria</taxon>
        <taxon>Desulfobacterales</taxon>
        <taxon>Desulfosudaceae</taxon>
        <taxon>Desulfosudis</taxon>
    </lineage>
</organism>